<organism evidence="2">
    <name type="scientific">Solanum lycopersicum</name>
    <name type="common">Tomato</name>
    <name type="synonym">Lycopersicon esculentum</name>
    <dbReference type="NCBI Taxonomy" id="4081"/>
    <lineage>
        <taxon>Eukaryota</taxon>
        <taxon>Viridiplantae</taxon>
        <taxon>Streptophyta</taxon>
        <taxon>Embryophyta</taxon>
        <taxon>Tracheophyta</taxon>
        <taxon>Spermatophyta</taxon>
        <taxon>Magnoliopsida</taxon>
        <taxon>eudicotyledons</taxon>
        <taxon>Gunneridae</taxon>
        <taxon>Pentapetalae</taxon>
        <taxon>asterids</taxon>
        <taxon>lamiids</taxon>
        <taxon>Solanales</taxon>
        <taxon>Solanaceae</taxon>
        <taxon>Solanoideae</taxon>
        <taxon>Solaneae</taxon>
        <taxon>Solanum</taxon>
        <taxon>Solanum subgen. Lycopersicon</taxon>
    </lineage>
</organism>
<dbReference type="InParanoid" id="A0A3Q7EDV1"/>
<dbReference type="Gramene" id="Solyc01g056883.1.1">
    <property type="protein sequence ID" value="Solyc01g056883.1.1"/>
    <property type="gene ID" value="Solyc01g056883.1"/>
</dbReference>
<keyword evidence="3" id="KW-1185">Reference proteome</keyword>
<accession>A0A3Q7EDV1</accession>
<dbReference type="EnsemblPlants" id="Solyc01g056883.1.1">
    <property type="protein sequence ID" value="Solyc01g056883.1.1"/>
    <property type="gene ID" value="Solyc01g056883.1"/>
</dbReference>
<evidence type="ECO:0000256" key="1">
    <source>
        <dbReference type="SAM" id="MobiDB-lite"/>
    </source>
</evidence>
<sequence length="95" mass="11141">MKLFLARQLGNKDGRLKLRETTITFIGISATESIHSVFPLVRPRKTRNPDVDFLSFLSFAQSESEKPQSSKSPSRMSKPRPRVPKMYLRMRFRQW</sequence>
<reference evidence="2" key="2">
    <citation type="submission" date="2019-01" db="UniProtKB">
        <authorList>
            <consortium name="EnsemblPlants"/>
        </authorList>
    </citation>
    <scope>IDENTIFICATION</scope>
    <source>
        <strain evidence="2">cv. Heinz 1706</strain>
    </source>
</reference>
<proteinExistence type="predicted"/>
<feature type="region of interest" description="Disordered" evidence="1">
    <location>
        <begin position="61"/>
        <end position="85"/>
    </location>
</feature>
<evidence type="ECO:0000313" key="2">
    <source>
        <dbReference type="EnsemblPlants" id="Solyc01g056883.1.1"/>
    </source>
</evidence>
<dbReference type="Proteomes" id="UP000004994">
    <property type="component" value="Chromosome 1"/>
</dbReference>
<evidence type="ECO:0000313" key="3">
    <source>
        <dbReference type="Proteomes" id="UP000004994"/>
    </source>
</evidence>
<name>A0A3Q7EDV1_SOLLC</name>
<dbReference type="AlphaFoldDB" id="A0A3Q7EDV1"/>
<protein>
    <submittedName>
        <fullName evidence="2">Uncharacterized protein</fullName>
    </submittedName>
</protein>
<reference evidence="2" key="1">
    <citation type="journal article" date="2012" name="Nature">
        <title>The tomato genome sequence provides insights into fleshy fruit evolution.</title>
        <authorList>
            <consortium name="Tomato Genome Consortium"/>
        </authorList>
    </citation>
    <scope>NUCLEOTIDE SEQUENCE [LARGE SCALE GENOMIC DNA]</scope>
    <source>
        <strain evidence="2">cv. Heinz 1706</strain>
    </source>
</reference>